<dbReference type="AlphaFoldDB" id="A0A401YMC0"/>
<comment type="similarity">
    <text evidence="2">Belongs to the ABC transporter superfamily.</text>
</comment>
<keyword evidence="11" id="KW-1185">Reference proteome</keyword>
<evidence type="ECO:0000256" key="7">
    <source>
        <dbReference type="ARBA" id="ARBA00023136"/>
    </source>
</evidence>
<dbReference type="FunFam" id="3.40.50.300:FF:000016">
    <property type="entry name" value="Oligopeptide ABC transporter ATP-binding component"/>
    <property type="match status" value="1"/>
</dbReference>
<feature type="region of interest" description="Disordered" evidence="8">
    <location>
        <begin position="1"/>
        <end position="24"/>
    </location>
</feature>
<dbReference type="Pfam" id="PF00005">
    <property type="entry name" value="ABC_tran"/>
    <property type="match status" value="1"/>
</dbReference>
<dbReference type="NCBIfam" id="TIGR01727">
    <property type="entry name" value="oligo_HPY"/>
    <property type="match status" value="1"/>
</dbReference>
<gene>
    <name evidence="10" type="ORF">EHYA_03439</name>
</gene>
<evidence type="ECO:0000313" key="10">
    <source>
        <dbReference type="EMBL" id="GCD95756.1"/>
    </source>
</evidence>
<keyword evidence="6 10" id="KW-0067">ATP-binding</keyword>
<comment type="caution">
    <text evidence="10">The sequence shown here is derived from an EMBL/GenBank/DDBJ whole genome shotgun (WGS) entry which is preliminary data.</text>
</comment>
<dbReference type="GO" id="GO:0015833">
    <property type="term" value="P:peptide transport"/>
    <property type="evidence" value="ECO:0007669"/>
    <property type="project" value="InterPro"/>
</dbReference>
<evidence type="ECO:0000256" key="6">
    <source>
        <dbReference type="ARBA" id="ARBA00022840"/>
    </source>
</evidence>
<dbReference type="InterPro" id="IPR013563">
    <property type="entry name" value="Oligopep_ABC_C"/>
</dbReference>
<dbReference type="PANTHER" id="PTHR43297">
    <property type="entry name" value="OLIGOPEPTIDE TRANSPORT ATP-BINDING PROTEIN APPD"/>
    <property type="match status" value="1"/>
</dbReference>
<feature type="compositionally biased region" description="Low complexity" evidence="8">
    <location>
        <begin position="9"/>
        <end position="24"/>
    </location>
</feature>
<dbReference type="InterPro" id="IPR050388">
    <property type="entry name" value="ABC_Ni/Peptide_Import"/>
</dbReference>
<evidence type="ECO:0000313" key="11">
    <source>
        <dbReference type="Proteomes" id="UP000286931"/>
    </source>
</evidence>
<evidence type="ECO:0000256" key="5">
    <source>
        <dbReference type="ARBA" id="ARBA00022741"/>
    </source>
</evidence>
<dbReference type="GO" id="GO:0005886">
    <property type="term" value="C:plasma membrane"/>
    <property type="evidence" value="ECO:0007669"/>
    <property type="project" value="UniProtKB-SubCell"/>
</dbReference>
<evidence type="ECO:0000259" key="9">
    <source>
        <dbReference type="PROSITE" id="PS50893"/>
    </source>
</evidence>
<protein>
    <submittedName>
        <fullName evidence="10">Putative ABC transporter ATP-binding protein</fullName>
    </submittedName>
</protein>
<dbReference type="PROSITE" id="PS50893">
    <property type="entry name" value="ABC_TRANSPORTER_2"/>
    <property type="match status" value="1"/>
</dbReference>
<keyword evidence="7" id="KW-0472">Membrane</keyword>
<dbReference type="InterPro" id="IPR003439">
    <property type="entry name" value="ABC_transporter-like_ATP-bd"/>
</dbReference>
<dbReference type="OrthoDB" id="3508321at2"/>
<dbReference type="Gene3D" id="3.40.50.300">
    <property type="entry name" value="P-loop containing nucleotide triphosphate hydrolases"/>
    <property type="match status" value="1"/>
</dbReference>
<evidence type="ECO:0000256" key="1">
    <source>
        <dbReference type="ARBA" id="ARBA00004202"/>
    </source>
</evidence>
<keyword evidence="3" id="KW-0813">Transport</keyword>
<evidence type="ECO:0000256" key="4">
    <source>
        <dbReference type="ARBA" id="ARBA00022475"/>
    </source>
</evidence>
<dbReference type="GO" id="GO:0005524">
    <property type="term" value="F:ATP binding"/>
    <property type="evidence" value="ECO:0007669"/>
    <property type="project" value="UniProtKB-KW"/>
</dbReference>
<dbReference type="Pfam" id="PF08352">
    <property type="entry name" value="oligo_HPY"/>
    <property type="match status" value="1"/>
</dbReference>
<dbReference type="InterPro" id="IPR003593">
    <property type="entry name" value="AAA+_ATPase"/>
</dbReference>
<dbReference type="RefSeq" id="WP_126637852.1">
    <property type="nucleotide sequence ID" value="NZ_BIFH01000018.1"/>
</dbReference>
<dbReference type="EMBL" id="BIFH01000018">
    <property type="protein sequence ID" value="GCD95756.1"/>
    <property type="molecule type" value="Genomic_DNA"/>
</dbReference>
<keyword evidence="5" id="KW-0547">Nucleotide-binding</keyword>
<organism evidence="10 11">
    <name type="scientific">Embleya hyalina</name>
    <dbReference type="NCBI Taxonomy" id="516124"/>
    <lineage>
        <taxon>Bacteria</taxon>
        <taxon>Bacillati</taxon>
        <taxon>Actinomycetota</taxon>
        <taxon>Actinomycetes</taxon>
        <taxon>Kitasatosporales</taxon>
        <taxon>Streptomycetaceae</taxon>
        <taxon>Embleya</taxon>
    </lineage>
</organism>
<dbReference type="PROSITE" id="PS00211">
    <property type="entry name" value="ABC_TRANSPORTER_1"/>
    <property type="match status" value="1"/>
</dbReference>
<comment type="subcellular location">
    <subcellularLocation>
        <location evidence="1">Cell membrane</location>
        <topology evidence="1">Peripheral membrane protein</topology>
    </subcellularLocation>
</comment>
<reference evidence="10 11" key="1">
    <citation type="submission" date="2018-12" db="EMBL/GenBank/DDBJ databases">
        <title>Draft genome sequence of Embleya hyalina NBRC 13850T.</title>
        <authorList>
            <person name="Komaki H."/>
            <person name="Hosoyama A."/>
            <person name="Kimura A."/>
            <person name="Ichikawa N."/>
            <person name="Tamura T."/>
        </authorList>
    </citation>
    <scope>NUCLEOTIDE SEQUENCE [LARGE SCALE GENOMIC DNA]</scope>
    <source>
        <strain evidence="10 11">NBRC 13850</strain>
    </source>
</reference>
<dbReference type="Proteomes" id="UP000286931">
    <property type="component" value="Unassembled WGS sequence"/>
</dbReference>
<evidence type="ECO:0000256" key="2">
    <source>
        <dbReference type="ARBA" id="ARBA00005417"/>
    </source>
</evidence>
<evidence type="ECO:0000256" key="3">
    <source>
        <dbReference type="ARBA" id="ARBA00022448"/>
    </source>
</evidence>
<sequence>MITDPPPATSGAPAATPAPSADPAPVLSVRDLTVTYRTDSGPVVAVERLSFDVAPGETLGIVGESGSGKSAATMAIMGLLPRNARAEGSVRLHGRELLDLSDRELRPIRGRQIAVVFQDALAALNPMMTIGAQVAEAVGVHDASQDRRALRERTVDLLDLVGIASPRERVDRYPHELSGGMRQRVMIAMAIANEPALLIADEPTTALDVTVQAQVLDVIERVQDRTHTSVLLITHDLGVVAGIADRVMVMYCGRKLEESPVDPLFHQPAHPYTTGLLGSLPRIDRRAERLVQIPGRPPLPSERPTGCPFQPRCAHAVPEICGAPDTPLLAVDATHTTACVRHHEIGSVKR</sequence>
<dbReference type="SMART" id="SM00382">
    <property type="entry name" value="AAA"/>
    <property type="match status" value="1"/>
</dbReference>
<evidence type="ECO:0000256" key="8">
    <source>
        <dbReference type="SAM" id="MobiDB-lite"/>
    </source>
</evidence>
<feature type="domain" description="ABC transporter" evidence="9">
    <location>
        <begin position="29"/>
        <end position="277"/>
    </location>
</feature>
<name>A0A401YMC0_9ACTN</name>
<keyword evidence="4" id="KW-1003">Cell membrane</keyword>
<proteinExistence type="inferred from homology"/>
<dbReference type="InterPro" id="IPR017871">
    <property type="entry name" value="ABC_transporter-like_CS"/>
</dbReference>
<dbReference type="SUPFAM" id="SSF52540">
    <property type="entry name" value="P-loop containing nucleoside triphosphate hydrolases"/>
    <property type="match status" value="1"/>
</dbReference>
<dbReference type="GO" id="GO:0016887">
    <property type="term" value="F:ATP hydrolysis activity"/>
    <property type="evidence" value="ECO:0007669"/>
    <property type="project" value="InterPro"/>
</dbReference>
<dbReference type="PANTHER" id="PTHR43297:SF2">
    <property type="entry name" value="DIPEPTIDE TRANSPORT ATP-BINDING PROTEIN DPPD"/>
    <property type="match status" value="1"/>
</dbReference>
<dbReference type="CDD" id="cd03257">
    <property type="entry name" value="ABC_NikE_OppD_transporters"/>
    <property type="match status" value="1"/>
</dbReference>
<accession>A0A401YMC0</accession>
<dbReference type="InterPro" id="IPR027417">
    <property type="entry name" value="P-loop_NTPase"/>
</dbReference>